<sequence length="91" mass="10772">MLCQHPQGSVDCRLVIEMIRSCHTRRRSRRFYRKYLKTTSKLCTTILCKPGDEYDPYVSNSFAHSPVAICGGLQKYQFYSPMQRNIYRKRS</sequence>
<dbReference type="EMBL" id="KZ772739">
    <property type="protein sequence ID" value="PTQ35986.1"/>
    <property type="molecule type" value="Genomic_DNA"/>
</dbReference>
<dbReference type="AlphaFoldDB" id="A0A2R6WQ65"/>
<protein>
    <submittedName>
        <fullName evidence="1">Uncharacterized protein</fullName>
    </submittedName>
</protein>
<accession>A0A2R6WQ65</accession>
<organism evidence="1 2">
    <name type="scientific">Marchantia polymorpha</name>
    <name type="common">Common liverwort</name>
    <name type="synonym">Marchantia aquatica</name>
    <dbReference type="NCBI Taxonomy" id="3197"/>
    <lineage>
        <taxon>Eukaryota</taxon>
        <taxon>Viridiplantae</taxon>
        <taxon>Streptophyta</taxon>
        <taxon>Embryophyta</taxon>
        <taxon>Marchantiophyta</taxon>
        <taxon>Marchantiopsida</taxon>
        <taxon>Marchantiidae</taxon>
        <taxon>Marchantiales</taxon>
        <taxon>Marchantiaceae</taxon>
        <taxon>Marchantia</taxon>
    </lineage>
</organism>
<dbReference type="Proteomes" id="UP000244005">
    <property type="component" value="Unassembled WGS sequence"/>
</dbReference>
<dbReference type="Gramene" id="Mp7g19130.1">
    <property type="protein sequence ID" value="Mp7g19130.1.cds1"/>
    <property type="gene ID" value="Mp7g19130"/>
</dbReference>
<evidence type="ECO:0000313" key="2">
    <source>
        <dbReference type="Proteomes" id="UP000244005"/>
    </source>
</evidence>
<keyword evidence="2" id="KW-1185">Reference proteome</keyword>
<evidence type="ECO:0000313" key="1">
    <source>
        <dbReference type="EMBL" id="PTQ35986.1"/>
    </source>
</evidence>
<reference evidence="2" key="1">
    <citation type="journal article" date="2017" name="Cell">
        <title>Insights into land plant evolution garnered from the Marchantia polymorpha genome.</title>
        <authorList>
            <person name="Bowman J.L."/>
            <person name="Kohchi T."/>
            <person name="Yamato K.T."/>
            <person name="Jenkins J."/>
            <person name="Shu S."/>
            <person name="Ishizaki K."/>
            <person name="Yamaoka S."/>
            <person name="Nishihama R."/>
            <person name="Nakamura Y."/>
            <person name="Berger F."/>
            <person name="Adam C."/>
            <person name="Aki S.S."/>
            <person name="Althoff F."/>
            <person name="Araki T."/>
            <person name="Arteaga-Vazquez M.A."/>
            <person name="Balasubrmanian S."/>
            <person name="Barry K."/>
            <person name="Bauer D."/>
            <person name="Boehm C.R."/>
            <person name="Briginshaw L."/>
            <person name="Caballero-Perez J."/>
            <person name="Catarino B."/>
            <person name="Chen F."/>
            <person name="Chiyoda S."/>
            <person name="Chovatia M."/>
            <person name="Davies K.M."/>
            <person name="Delmans M."/>
            <person name="Demura T."/>
            <person name="Dierschke T."/>
            <person name="Dolan L."/>
            <person name="Dorantes-Acosta A.E."/>
            <person name="Eklund D.M."/>
            <person name="Florent S.N."/>
            <person name="Flores-Sandoval E."/>
            <person name="Fujiyama A."/>
            <person name="Fukuzawa H."/>
            <person name="Galik B."/>
            <person name="Grimanelli D."/>
            <person name="Grimwood J."/>
            <person name="Grossniklaus U."/>
            <person name="Hamada T."/>
            <person name="Haseloff J."/>
            <person name="Hetherington A.J."/>
            <person name="Higo A."/>
            <person name="Hirakawa Y."/>
            <person name="Hundley H.N."/>
            <person name="Ikeda Y."/>
            <person name="Inoue K."/>
            <person name="Inoue S.I."/>
            <person name="Ishida S."/>
            <person name="Jia Q."/>
            <person name="Kakita M."/>
            <person name="Kanazawa T."/>
            <person name="Kawai Y."/>
            <person name="Kawashima T."/>
            <person name="Kennedy M."/>
            <person name="Kinose K."/>
            <person name="Kinoshita T."/>
            <person name="Kohara Y."/>
            <person name="Koide E."/>
            <person name="Komatsu K."/>
            <person name="Kopischke S."/>
            <person name="Kubo M."/>
            <person name="Kyozuka J."/>
            <person name="Lagercrantz U."/>
            <person name="Lin S.S."/>
            <person name="Lindquist E."/>
            <person name="Lipzen A.M."/>
            <person name="Lu C.W."/>
            <person name="De Luna E."/>
            <person name="Martienssen R.A."/>
            <person name="Minamino N."/>
            <person name="Mizutani M."/>
            <person name="Mizutani M."/>
            <person name="Mochizuki N."/>
            <person name="Monte I."/>
            <person name="Mosher R."/>
            <person name="Nagasaki H."/>
            <person name="Nakagami H."/>
            <person name="Naramoto S."/>
            <person name="Nishitani K."/>
            <person name="Ohtani M."/>
            <person name="Okamoto T."/>
            <person name="Okumura M."/>
            <person name="Phillips J."/>
            <person name="Pollak B."/>
            <person name="Reinders A."/>
            <person name="Rovekamp M."/>
            <person name="Sano R."/>
            <person name="Sawa S."/>
            <person name="Schmid M.W."/>
            <person name="Shirakawa M."/>
            <person name="Solano R."/>
            <person name="Spunde A."/>
            <person name="Suetsugu N."/>
            <person name="Sugano S."/>
            <person name="Sugiyama A."/>
            <person name="Sun R."/>
            <person name="Suzuki Y."/>
            <person name="Takenaka M."/>
            <person name="Takezawa D."/>
            <person name="Tomogane H."/>
            <person name="Tsuzuki M."/>
            <person name="Ueda T."/>
            <person name="Umeda M."/>
            <person name="Ward J.M."/>
            <person name="Watanabe Y."/>
            <person name="Yazaki K."/>
            <person name="Yokoyama R."/>
            <person name="Yoshitake Y."/>
            <person name="Yotsui I."/>
            <person name="Zachgo S."/>
            <person name="Schmutz J."/>
        </authorList>
    </citation>
    <scope>NUCLEOTIDE SEQUENCE [LARGE SCALE GENOMIC DNA]</scope>
    <source>
        <strain evidence="2">Tak-1</strain>
    </source>
</reference>
<gene>
    <name evidence="1" type="ORF">MARPO_0067s0065</name>
</gene>
<proteinExistence type="predicted"/>
<name>A0A2R6WQ65_MARPO</name>